<dbReference type="Gene3D" id="3.40.30.10">
    <property type="entry name" value="Glutaredoxin"/>
    <property type="match status" value="1"/>
</dbReference>
<dbReference type="EMBL" id="UOFT01000074">
    <property type="protein sequence ID" value="VAW98932.1"/>
    <property type="molecule type" value="Genomic_DNA"/>
</dbReference>
<dbReference type="InterPro" id="IPR036249">
    <property type="entry name" value="Thioredoxin-like_sf"/>
</dbReference>
<protein>
    <recommendedName>
        <fullName evidence="1">Thioredoxin-like fold domain-containing protein</fullName>
    </recommendedName>
</protein>
<evidence type="ECO:0000313" key="2">
    <source>
        <dbReference type="EMBL" id="VAW98932.1"/>
    </source>
</evidence>
<dbReference type="SUPFAM" id="SSF52833">
    <property type="entry name" value="Thioredoxin-like"/>
    <property type="match status" value="1"/>
</dbReference>
<evidence type="ECO:0000259" key="1">
    <source>
        <dbReference type="Pfam" id="PF13192"/>
    </source>
</evidence>
<name>A0A3B1AG22_9ZZZZ</name>
<organism evidence="2">
    <name type="scientific">hydrothermal vent metagenome</name>
    <dbReference type="NCBI Taxonomy" id="652676"/>
    <lineage>
        <taxon>unclassified sequences</taxon>
        <taxon>metagenomes</taxon>
        <taxon>ecological metagenomes</taxon>
    </lineage>
</organism>
<dbReference type="AlphaFoldDB" id="A0A3B1AG22"/>
<gene>
    <name evidence="2" type="ORF">MNBD_GAMMA23-2150</name>
</gene>
<dbReference type="Pfam" id="PF13192">
    <property type="entry name" value="Thioredoxin_3"/>
    <property type="match status" value="1"/>
</dbReference>
<feature type="domain" description="Thioredoxin-like fold" evidence="1">
    <location>
        <begin position="13"/>
        <end position="78"/>
    </location>
</feature>
<dbReference type="InterPro" id="IPR012336">
    <property type="entry name" value="Thioredoxin-like_fold"/>
</dbReference>
<reference evidence="2" key="1">
    <citation type="submission" date="2018-06" db="EMBL/GenBank/DDBJ databases">
        <authorList>
            <person name="Zhirakovskaya E."/>
        </authorList>
    </citation>
    <scope>NUCLEOTIDE SEQUENCE</scope>
</reference>
<sequence length="87" mass="9559">MKLVLLLAGPYSSCVKTQQIWQETCTKQNIELEVIDLEHTQGQALADRLNLKSFPALILSQKVIAVGNPDKQKAEKIMAGLIANAAR</sequence>
<accession>A0A3B1AG22</accession>
<proteinExistence type="predicted"/>